<evidence type="ECO:0000313" key="4">
    <source>
        <dbReference type="Proteomes" id="UP000695022"/>
    </source>
</evidence>
<keyword evidence="2" id="KW-1015">Disulfide bond</keyword>
<dbReference type="PANTHER" id="PTHR22906">
    <property type="entry name" value="PROPERDIN"/>
    <property type="match status" value="1"/>
</dbReference>
<feature type="domain" description="TIL" evidence="3">
    <location>
        <begin position="395"/>
        <end position="448"/>
    </location>
</feature>
<evidence type="ECO:0000256" key="2">
    <source>
        <dbReference type="ARBA" id="ARBA00023157"/>
    </source>
</evidence>
<dbReference type="InterPro" id="IPR052065">
    <property type="entry name" value="Compl_asym_regulator"/>
</dbReference>
<protein>
    <submittedName>
        <fullName evidence="5">SCO-spondin-like</fullName>
    </submittedName>
</protein>
<accession>A0ABM1E8X8</accession>
<evidence type="ECO:0000256" key="1">
    <source>
        <dbReference type="ARBA" id="ARBA00022737"/>
    </source>
</evidence>
<dbReference type="Gene3D" id="2.20.100.10">
    <property type="entry name" value="Thrombospondin type-1 (TSP1) repeat"/>
    <property type="match status" value="11"/>
</dbReference>
<dbReference type="Gene3D" id="2.10.25.10">
    <property type="entry name" value="Laminin"/>
    <property type="match status" value="5"/>
</dbReference>
<dbReference type="SUPFAM" id="SSF82895">
    <property type="entry name" value="TSP-1 type 1 repeat"/>
    <property type="match status" value="11"/>
</dbReference>
<dbReference type="InterPro" id="IPR036383">
    <property type="entry name" value="TSP1_rpt_sf"/>
</dbReference>
<dbReference type="CDD" id="cd19941">
    <property type="entry name" value="TIL"/>
    <property type="match status" value="5"/>
</dbReference>
<dbReference type="PANTHER" id="PTHR22906:SF55">
    <property type="entry name" value="EGF-LIKE DOMAIN-CONTAINING PROTEIN"/>
    <property type="match status" value="1"/>
</dbReference>
<dbReference type="Pfam" id="PF01826">
    <property type="entry name" value="TIL"/>
    <property type="match status" value="5"/>
</dbReference>
<keyword evidence="1" id="KW-0677">Repeat</keyword>
<organism evidence="4 5">
    <name type="scientific">Priapulus caudatus</name>
    <name type="common">Priapulid worm</name>
    <dbReference type="NCBI Taxonomy" id="37621"/>
    <lineage>
        <taxon>Eukaryota</taxon>
        <taxon>Metazoa</taxon>
        <taxon>Ecdysozoa</taxon>
        <taxon>Scalidophora</taxon>
        <taxon>Priapulida</taxon>
        <taxon>Priapulimorpha</taxon>
        <taxon>Priapulimorphida</taxon>
        <taxon>Priapulidae</taxon>
        <taxon>Priapulus</taxon>
    </lineage>
</organism>
<feature type="domain" description="TIL" evidence="3">
    <location>
        <begin position="1169"/>
        <end position="1219"/>
    </location>
</feature>
<dbReference type="InterPro" id="IPR036084">
    <property type="entry name" value="Ser_inhib-like_sf"/>
</dbReference>
<dbReference type="SUPFAM" id="SSF57567">
    <property type="entry name" value="Serine protease inhibitors"/>
    <property type="match status" value="5"/>
</dbReference>
<dbReference type="Proteomes" id="UP000695022">
    <property type="component" value="Unplaced"/>
</dbReference>
<dbReference type="RefSeq" id="XP_014668649.1">
    <property type="nucleotide sequence ID" value="XM_014813163.1"/>
</dbReference>
<evidence type="ECO:0000313" key="5">
    <source>
        <dbReference type="RefSeq" id="XP_014668649.1"/>
    </source>
</evidence>
<dbReference type="SMART" id="SM00209">
    <property type="entry name" value="TSP1"/>
    <property type="match status" value="13"/>
</dbReference>
<feature type="domain" description="TIL" evidence="3">
    <location>
        <begin position="1259"/>
        <end position="1316"/>
    </location>
</feature>
<name>A0ABM1E8X8_PRICU</name>
<dbReference type="GeneID" id="106809923"/>
<dbReference type="PRINTS" id="PR01705">
    <property type="entry name" value="TSP1REPEAT"/>
</dbReference>
<keyword evidence="4" id="KW-1185">Reference proteome</keyword>
<evidence type="ECO:0000259" key="3">
    <source>
        <dbReference type="Pfam" id="PF01826"/>
    </source>
</evidence>
<feature type="domain" description="TIL" evidence="3">
    <location>
        <begin position="1431"/>
        <end position="1488"/>
    </location>
</feature>
<dbReference type="InterPro" id="IPR000884">
    <property type="entry name" value="TSP1_rpt"/>
</dbReference>
<reference evidence="5" key="1">
    <citation type="submission" date="2025-08" db="UniProtKB">
        <authorList>
            <consortium name="RefSeq"/>
        </authorList>
    </citation>
    <scope>IDENTIFICATION</scope>
</reference>
<sequence length="1528" mass="167607">MVMVRILRLLIFRAPNNPPASNDGSPCVGETEDTRVCDKGPCPPDSTWTEWTPWTQCSQTCGPDGIVRRYRECLKPDGVVSHDCIGLSEQAETCNNPPLDDCPVDGEWCPWSPWSGCSKTCDSGTTSRNRTCDCPTPANDGVPCHMDEISWNAQHRPCARNNCPVDCTWDSWTQWSDCTRTCGSGLRTRSRGQTPASFHGLDCVGEHEQTDDCSLPDCPNNECPYTGQVYGPVLCEDICPATCDDISGQSSCQVSCTPGENVTTCHCPAVLVDCTLANDCIVECPWTPWSECSKSCGVGMRVRYVDNSTLVPGQHCTQVLADTEEYEFCNKDPCPVNGSWSTWGPWSSCSADCDGGTQLRYRECNMPPPKNGGANCPGNSVSTSTCNLDPCEEQCAAGFEVSNCSNTCPYSCSQIATDCTFNGTCVPGCRCPSGQYESDGQCVDITQCPCTADDGKEYPAGYKIQFSCKNCSCVAGMYDCDENCPVDCSFSTWSTWTACSVICGLGNEQRFRAPNDPPASNGGSPCVGETEDTRVCDKGPCPPDCIIDGTPYTHNDTIYQDPCMHCICYIDRELCVLSECNPTWTEWTPWTQCSQTCGPDGIVRRYRECLKPNGVVSHDCIGMSEQAETCNNPPLDDCPVDGEWCPWSPWSGCSKTCDSGTTSRNRTCDCPTPANDGVPCHMDEISWNAQHLPCASNNCPVRLQFAHMNGDLQITSVLTLVKYTGRVSCETFVLLLAMTSVASPAVRCHAHREKMLPRCHCPAGQVLMGDECILVDDCPCTVYVIQPNGTETRMVYPSGVNFTGDYDCQNCTCEAGVANCVNFPEYPCRVECDAWTSWSPCHVSCGTCAYYTYRYRECPDEHAGPRHEVDECPPISQCPMDCYWMNWSTWSTCSATCGGGTKQRSRWFMPEMNGGIPCTGSSNETYPCNTDECPTTECPDGQIYDECYAECKYNCMDLSHTTSCRHPPYCIPRCRCPDGMLLHNNTCIPEPQCPCFVAIYDNGEWRFQEMQPGDVIAQGCNDCVCEAGVLNCSTDACSKLDTVGPWSSCSATSANAVTMILVDDCPCTVYLIQQTGQKHGWFIPSGCQLHWRLRLPQNWWTQCPPISQCPMDCYWMNWSTWSTCSATCGGGTKQRSRWFMPEMNGGIPCTGSSNETYPCNTDECPTTECPYGQIYDECYAECKYNCMDLSQTTSCRHPPYCIPRCRCPDGMLLHNNTTCDGGYRERTRTVDTPANKNGQCKDPIVQRETCGEDPCGVDCPPGLEFHDCANKCPVLCEDLSPDYSECVYNDTDCVPGCVCPSGMVSQADECVPYSECYCAWSEDFVAAGTVQPLDSNGNPITRFPPGYVLSKRCLDCTCVDGEFHCNGQDDDCDVNCEWDDWVAGDCSAPCGPGTRNHTRGYRTPALYGGSNCTGDDLITEDCNEGPCRVDCPPGLEFHACANKCPVLCEDLSPDYSECVYNDTDCVPGCVCPSGMASQAGECIPYSECYCAWSEDFVAAGTVRPLDSNGNPITSFPPGYVLSKRCLDW</sequence>
<proteinExistence type="predicted"/>
<dbReference type="PROSITE" id="PS50092">
    <property type="entry name" value="TSP1"/>
    <property type="match status" value="14"/>
</dbReference>
<dbReference type="InterPro" id="IPR002919">
    <property type="entry name" value="TIL_dom"/>
</dbReference>
<dbReference type="Pfam" id="PF00090">
    <property type="entry name" value="TSP_1"/>
    <property type="match status" value="12"/>
</dbReference>
<gene>
    <name evidence="5" type="primary">LOC106809923</name>
</gene>
<feature type="domain" description="TIL" evidence="3">
    <location>
        <begin position="938"/>
        <end position="993"/>
    </location>
</feature>